<dbReference type="HOGENOM" id="CLU_1985897_0_0_1"/>
<gene>
    <name evidence="1" type="ORF">GSPATT00015217001</name>
</gene>
<dbReference type="InParanoid" id="A0DBA6"/>
<protein>
    <submittedName>
        <fullName evidence="1">Uncharacterized protein</fullName>
    </submittedName>
</protein>
<proteinExistence type="predicted"/>
<dbReference type="EMBL" id="CT868363">
    <property type="protein sequence ID" value="CAK80323.1"/>
    <property type="molecule type" value="Genomic_DNA"/>
</dbReference>
<evidence type="ECO:0000313" key="2">
    <source>
        <dbReference type="Proteomes" id="UP000000600"/>
    </source>
</evidence>
<dbReference type="AlphaFoldDB" id="A0DBA6"/>
<dbReference type="OrthoDB" id="306333at2759"/>
<reference evidence="1 2" key="1">
    <citation type="journal article" date="2006" name="Nature">
        <title>Global trends of whole-genome duplications revealed by the ciliate Paramecium tetraurelia.</title>
        <authorList>
            <consortium name="Genoscope"/>
            <person name="Aury J.-M."/>
            <person name="Jaillon O."/>
            <person name="Duret L."/>
            <person name="Noel B."/>
            <person name="Jubin C."/>
            <person name="Porcel B.M."/>
            <person name="Segurens B."/>
            <person name="Daubin V."/>
            <person name="Anthouard V."/>
            <person name="Aiach N."/>
            <person name="Arnaiz O."/>
            <person name="Billaut A."/>
            <person name="Beisson J."/>
            <person name="Blanc I."/>
            <person name="Bouhouche K."/>
            <person name="Camara F."/>
            <person name="Duharcourt S."/>
            <person name="Guigo R."/>
            <person name="Gogendeau D."/>
            <person name="Katinka M."/>
            <person name="Keller A.-M."/>
            <person name="Kissmehl R."/>
            <person name="Klotz C."/>
            <person name="Koll F."/>
            <person name="Le Moue A."/>
            <person name="Lepere C."/>
            <person name="Malinsky S."/>
            <person name="Nowacki M."/>
            <person name="Nowak J.K."/>
            <person name="Plattner H."/>
            <person name="Poulain J."/>
            <person name="Ruiz F."/>
            <person name="Serrano V."/>
            <person name="Zagulski M."/>
            <person name="Dessen P."/>
            <person name="Betermier M."/>
            <person name="Weissenbach J."/>
            <person name="Scarpelli C."/>
            <person name="Schachter V."/>
            <person name="Sperling L."/>
            <person name="Meyer E."/>
            <person name="Cohen J."/>
            <person name="Wincker P."/>
        </authorList>
    </citation>
    <scope>NUCLEOTIDE SEQUENCE [LARGE SCALE GENOMIC DNA]</scope>
    <source>
        <strain evidence="1 2">Stock d4-2</strain>
    </source>
</reference>
<keyword evidence="2" id="KW-1185">Reference proteome</keyword>
<sequence>MKRQKQFEFSLTEKIIQQRKPLRMSPSFRIKYYSPTKVQKMKFDYQKDIRQYKSHCFDQFIDNYHIPTIHTQRAASQKRTCMYSRQQTPSNSQVNHNNSEIQHNKYLEFSKLTRQKRQIKIIHLLQ</sequence>
<evidence type="ECO:0000313" key="1">
    <source>
        <dbReference type="EMBL" id="CAK80323.1"/>
    </source>
</evidence>
<organism evidence="1 2">
    <name type="scientific">Paramecium tetraurelia</name>
    <dbReference type="NCBI Taxonomy" id="5888"/>
    <lineage>
        <taxon>Eukaryota</taxon>
        <taxon>Sar</taxon>
        <taxon>Alveolata</taxon>
        <taxon>Ciliophora</taxon>
        <taxon>Intramacronucleata</taxon>
        <taxon>Oligohymenophorea</taxon>
        <taxon>Peniculida</taxon>
        <taxon>Parameciidae</taxon>
        <taxon>Paramecium</taxon>
    </lineage>
</organism>
<dbReference type="Proteomes" id="UP000000600">
    <property type="component" value="Unassembled WGS sequence"/>
</dbReference>
<accession>A0DBA6</accession>
<dbReference type="RefSeq" id="XP_001447720.1">
    <property type="nucleotide sequence ID" value="XM_001447683.1"/>
</dbReference>
<dbReference type="KEGG" id="ptm:GSPATT00015217001"/>
<dbReference type="OMA" id="NYHIPTI"/>
<dbReference type="GeneID" id="5033505"/>
<name>A0DBA6_PARTE</name>